<gene>
    <name evidence="1" type="ORF">BS50DRAFT_85151</name>
</gene>
<evidence type="ECO:0000313" key="1">
    <source>
        <dbReference type="EMBL" id="PSN63620.1"/>
    </source>
</evidence>
<sequence length="209" mass="22301">MLRMEHRSVRAFSFSHSSPPSAPPRMYCAASFAPQDGLHALPYANHARILSQSPSTAIEISDGLPGKPSCGPVRPTPFGAPFAPSLVTSASASLPPEASKRAKQHLALIETDLGSKRVLHKGQPLGARLTPQRGLPRAAPSWGPHPAGLAGLACLLACCQPPALSALWPHTRCFFSPSLPEKAQREISRHRSLYALVFQQRALVAANSK</sequence>
<evidence type="ECO:0000313" key="2">
    <source>
        <dbReference type="Proteomes" id="UP000240883"/>
    </source>
</evidence>
<dbReference type="AlphaFoldDB" id="A0A2T2NE18"/>
<keyword evidence="2" id="KW-1185">Reference proteome</keyword>
<name>A0A2T2NE18_CORCC</name>
<reference evidence="1 2" key="1">
    <citation type="journal article" date="2018" name="Front. Microbiol.">
        <title>Genome-Wide Analysis of Corynespora cassiicola Leaf Fall Disease Putative Effectors.</title>
        <authorList>
            <person name="Lopez D."/>
            <person name="Ribeiro S."/>
            <person name="Label P."/>
            <person name="Fumanal B."/>
            <person name="Venisse J.S."/>
            <person name="Kohler A."/>
            <person name="de Oliveira R.R."/>
            <person name="Labutti K."/>
            <person name="Lipzen A."/>
            <person name="Lail K."/>
            <person name="Bauer D."/>
            <person name="Ohm R.A."/>
            <person name="Barry K.W."/>
            <person name="Spatafora J."/>
            <person name="Grigoriev I.V."/>
            <person name="Martin F.M."/>
            <person name="Pujade-Renaud V."/>
        </authorList>
    </citation>
    <scope>NUCLEOTIDE SEQUENCE [LARGE SCALE GENOMIC DNA]</scope>
    <source>
        <strain evidence="1 2">Philippines</strain>
    </source>
</reference>
<dbReference type="EMBL" id="KZ678139">
    <property type="protein sequence ID" value="PSN63620.1"/>
    <property type="molecule type" value="Genomic_DNA"/>
</dbReference>
<organism evidence="1 2">
    <name type="scientific">Corynespora cassiicola Philippines</name>
    <dbReference type="NCBI Taxonomy" id="1448308"/>
    <lineage>
        <taxon>Eukaryota</taxon>
        <taxon>Fungi</taxon>
        <taxon>Dikarya</taxon>
        <taxon>Ascomycota</taxon>
        <taxon>Pezizomycotina</taxon>
        <taxon>Dothideomycetes</taxon>
        <taxon>Pleosporomycetidae</taxon>
        <taxon>Pleosporales</taxon>
        <taxon>Corynesporascaceae</taxon>
        <taxon>Corynespora</taxon>
    </lineage>
</organism>
<dbReference type="Proteomes" id="UP000240883">
    <property type="component" value="Unassembled WGS sequence"/>
</dbReference>
<protein>
    <submittedName>
        <fullName evidence="1">Uncharacterized protein</fullName>
    </submittedName>
</protein>
<proteinExistence type="predicted"/>
<accession>A0A2T2NE18</accession>